<evidence type="ECO:0000313" key="3">
    <source>
        <dbReference type="EMBL" id="OAH24837.1"/>
    </source>
</evidence>
<evidence type="ECO:0000256" key="2">
    <source>
        <dbReference type="SAM" id="SignalP"/>
    </source>
</evidence>
<feature type="region of interest" description="Disordered" evidence="1">
    <location>
        <begin position="32"/>
        <end position="68"/>
    </location>
</feature>
<comment type="caution">
    <text evidence="3">The sequence shown here is derived from an EMBL/GenBank/DDBJ whole genome shotgun (WGS) entry which is preliminary data.</text>
</comment>
<feature type="chain" id="PRO_5008063622" description="Secreted protein" evidence="2">
    <location>
        <begin position="28"/>
        <end position="223"/>
    </location>
</feature>
<feature type="signal peptide" evidence="2">
    <location>
        <begin position="1"/>
        <end position="27"/>
    </location>
</feature>
<proteinExistence type="predicted"/>
<dbReference type="AlphaFoldDB" id="A0A177I7R5"/>
<feature type="compositionally biased region" description="Low complexity" evidence="1">
    <location>
        <begin position="32"/>
        <end position="46"/>
    </location>
</feature>
<evidence type="ECO:0008006" key="5">
    <source>
        <dbReference type="Google" id="ProtNLM"/>
    </source>
</evidence>
<evidence type="ECO:0000256" key="1">
    <source>
        <dbReference type="SAM" id="MobiDB-lite"/>
    </source>
</evidence>
<accession>A0A177I7R5</accession>
<dbReference type="Proteomes" id="UP000076947">
    <property type="component" value="Unassembled WGS sequence"/>
</dbReference>
<keyword evidence="2" id="KW-0732">Signal</keyword>
<reference evidence="4" key="1">
    <citation type="submission" date="2016-02" db="EMBL/GenBank/DDBJ databases">
        <authorList>
            <person name="Kaur G."/>
            <person name="Nair G.R."/>
            <person name="Mayilraj S."/>
        </authorList>
    </citation>
    <scope>NUCLEOTIDE SEQUENCE [LARGE SCALE GENOMIC DNA]</scope>
    <source>
        <strain evidence="4">GA-15</strain>
    </source>
</reference>
<name>A0A177I7R5_9CORY</name>
<sequence length="223" mass="23385">MSLSVNKALVAATASGLALLLPAPAIAQASNTFSSSDSSSISASESIAGQEKCDDGNAWTGGGSNDQQSKIEEAQKEYETFNLEEAIEGDPQRYSQNLSIIENSAALVEYFDRYSGFPEEDKARMAASTPTVVVSDIASNLEGKSLLIHPTTGEVEVVPANESEKYNNYPSFRNSPCWKSYVGAGTAAVVGGFFCGLGGPITATACTVGLAVGGTHVDWNRHC</sequence>
<dbReference type="EMBL" id="LSTQ01000027">
    <property type="protein sequence ID" value="OAH24837.1"/>
    <property type="molecule type" value="Genomic_DNA"/>
</dbReference>
<protein>
    <recommendedName>
        <fullName evidence="5">Secreted protein</fullName>
    </recommendedName>
</protein>
<organism evidence="3 4">
    <name type="scientific">Corynebacterium stationis</name>
    <dbReference type="NCBI Taxonomy" id="1705"/>
    <lineage>
        <taxon>Bacteria</taxon>
        <taxon>Bacillati</taxon>
        <taxon>Actinomycetota</taxon>
        <taxon>Actinomycetes</taxon>
        <taxon>Mycobacteriales</taxon>
        <taxon>Corynebacteriaceae</taxon>
        <taxon>Corynebacterium</taxon>
    </lineage>
</organism>
<evidence type="ECO:0000313" key="4">
    <source>
        <dbReference type="Proteomes" id="UP000076947"/>
    </source>
</evidence>
<keyword evidence="4" id="KW-1185">Reference proteome</keyword>
<gene>
    <name evidence="3" type="ORF">AYJ05_10860</name>
</gene>